<dbReference type="GO" id="GO:0005524">
    <property type="term" value="F:ATP binding"/>
    <property type="evidence" value="ECO:0007669"/>
    <property type="project" value="InterPro"/>
</dbReference>
<dbReference type="AlphaFoldDB" id="A0A6P5XB53"/>
<sequence length="234" mass="25664">MNCRIRVPANTVSPKNSFQYVGQSLGREENSHGDSQEMLSRSLGGGMDYYISAADNYVVSEKIVQTTIQEVIGPKALQDYELLDQIGSVFSKACARAGLSKVAEDSFFDLIRSDATRLLRLRHPGVIHVVQALDENKNAMAMVTEPLFALVANALGNVENVALVPKDLVEMEMNLKHGLLQITESLDFHHNNARLIHLTMSFENVLITSSEAGKLGEFGFAISIDQVSSNLVNV</sequence>
<dbReference type="OrthoDB" id="79687at2759"/>
<dbReference type="InterPro" id="IPR011009">
    <property type="entry name" value="Kinase-like_dom_sf"/>
</dbReference>
<protein>
    <submittedName>
        <fullName evidence="3">SCY1-like protein 2</fullName>
    </submittedName>
</protein>
<dbReference type="Gene3D" id="1.10.510.10">
    <property type="entry name" value="Transferase(Phosphotransferase) domain 1"/>
    <property type="match status" value="1"/>
</dbReference>
<dbReference type="PANTHER" id="PTHR12984">
    <property type="entry name" value="SCY1-RELATED S/T PROTEIN KINASE-LIKE"/>
    <property type="match status" value="1"/>
</dbReference>
<dbReference type="Proteomes" id="UP000515121">
    <property type="component" value="Unplaced"/>
</dbReference>
<evidence type="ECO:0000313" key="2">
    <source>
        <dbReference type="Proteomes" id="UP000515121"/>
    </source>
</evidence>
<feature type="domain" description="Protein kinase" evidence="1">
    <location>
        <begin position="37"/>
        <end position="234"/>
    </location>
</feature>
<dbReference type="Gene3D" id="3.30.200.20">
    <property type="entry name" value="Phosphorylase Kinase, domain 1"/>
    <property type="match status" value="1"/>
</dbReference>
<gene>
    <name evidence="3" type="primary">LOC111281606</name>
</gene>
<organism evidence="2 3">
    <name type="scientific">Durio zibethinus</name>
    <name type="common">Durian</name>
    <dbReference type="NCBI Taxonomy" id="66656"/>
    <lineage>
        <taxon>Eukaryota</taxon>
        <taxon>Viridiplantae</taxon>
        <taxon>Streptophyta</taxon>
        <taxon>Embryophyta</taxon>
        <taxon>Tracheophyta</taxon>
        <taxon>Spermatophyta</taxon>
        <taxon>Magnoliopsida</taxon>
        <taxon>eudicotyledons</taxon>
        <taxon>Gunneridae</taxon>
        <taxon>Pentapetalae</taxon>
        <taxon>rosids</taxon>
        <taxon>malvids</taxon>
        <taxon>Malvales</taxon>
        <taxon>Malvaceae</taxon>
        <taxon>Helicteroideae</taxon>
        <taxon>Durio</taxon>
    </lineage>
</organism>
<proteinExistence type="predicted"/>
<accession>A0A6P5XB53</accession>
<dbReference type="PROSITE" id="PS50011">
    <property type="entry name" value="PROTEIN_KINASE_DOM"/>
    <property type="match status" value="1"/>
</dbReference>
<dbReference type="PANTHER" id="PTHR12984:SF6">
    <property type="entry name" value="SCY1-LIKE PROTEIN 2"/>
    <property type="match status" value="1"/>
</dbReference>
<evidence type="ECO:0000259" key="1">
    <source>
        <dbReference type="PROSITE" id="PS50011"/>
    </source>
</evidence>
<keyword evidence="2" id="KW-1185">Reference proteome</keyword>
<evidence type="ECO:0000313" key="3">
    <source>
        <dbReference type="RefSeq" id="XP_022725041.1"/>
    </source>
</evidence>
<dbReference type="GO" id="GO:0004672">
    <property type="term" value="F:protein kinase activity"/>
    <property type="evidence" value="ECO:0007669"/>
    <property type="project" value="InterPro"/>
</dbReference>
<dbReference type="InterPro" id="IPR000719">
    <property type="entry name" value="Prot_kinase_dom"/>
</dbReference>
<reference evidence="3" key="1">
    <citation type="submission" date="2025-08" db="UniProtKB">
        <authorList>
            <consortium name="RefSeq"/>
        </authorList>
    </citation>
    <scope>IDENTIFICATION</scope>
    <source>
        <tissue evidence="3">Fruit stalk</tissue>
    </source>
</reference>
<dbReference type="GeneID" id="111281606"/>
<dbReference type="SUPFAM" id="SSF56112">
    <property type="entry name" value="Protein kinase-like (PK-like)"/>
    <property type="match status" value="1"/>
</dbReference>
<dbReference type="InterPro" id="IPR051177">
    <property type="entry name" value="CIK-Related_Protein"/>
</dbReference>
<name>A0A6P5XB53_DURZI</name>
<dbReference type="RefSeq" id="XP_022725041.1">
    <property type="nucleotide sequence ID" value="XM_022869306.1"/>
</dbReference>
<dbReference type="KEGG" id="dzi:111281606"/>